<proteinExistence type="predicted"/>
<dbReference type="Proteomes" id="UP001265700">
    <property type="component" value="Unassembled WGS sequence"/>
</dbReference>
<reference evidence="3 4" key="1">
    <citation type="submission" date="2023-07" db="EMBL/GenBank/DDBJ databases">
        <title>Sorghum-associated microbial communities from plants grown in Nebraska, USA.</title>
        <authorList>
            <person name="Schachtman D."/>
        </authorList>
    </citation>
    <scope>NUCLEOTIDE SEQUENCE [LARGE SCALE GENOMIC DNA]</scope>
    <source>
        <strain evidence="3 4">4249</strain>
    </source>
</reference>
<keyword evidence="4" id="KW-1185">Reference proteome</keyword>
<dbReference type="RefSeq" id="WP_310321999.1">
    <property type="nucleotide sequence ID" value="NZ_JAVDWU010000015.1"/>
</dbReference>
<feature type="signal peptide" evidence="2">
    <location>
        <begin position="1"/>
        <end position="18"/>
    </location>
</feature>
<accession>A0ABU1WU69</accession>
<gene>
    <name evidence="3" type="ORF">J2W49_004843</name>
</gene>
<keyword evidence="2" id="KW-0732">Signal</keyword>
<feature type="chain" id="PRO_5047454506" evidence="2">
    <location>
        <begin position="19"/>
        <end position="86"/>
    </location>
</feature>
<feature type="region of interest" description="Disordered" evidence="1">
    <location>
        <begin position="55"/>
        <end position="86"/>
    </location>
</feature>
<organism evidence="3 4">
    <name type="scientific">Hydrogenophaga palleronii</name>
    <dbReference type="NCBI Taxonomy" id="65655"/>
    <lineage>
        <taxon>Bacteria</taxon>
        <taxon>Pseudomonadati</taxon>
        <taxon>Pseudomonadota</taxon>
        <taxon>Betaproteobacteria</taxon>
        <taxon>Burkholderiales</taxon>
        <taxon>Comamonadaceae</taxon>
        <taxon>Hydrogenophaga</taxon>
    </lineage>
</organism>
<sequence length="86" mass="9095">MRLVIGCVWCVAMVQALAQAPAEPLAKAEAVVPALIQPSDPQRLFKQGGRQIKDQKPAISVSKEPVGKRPPLVQVNPPSLGLCDGS</sequence>
<protein>
    <submittedName>
        <fullName evidence="3">Uncharacterized protein</fullName>
    </submittedName>
</protein>
<comment type="caution">
    <text evidence="3">The sequence shown here is derived from an EMBL/GenBank/DDBJ whole genome shotgun (WGS) entry which is preliminary data.</text>
</comment>
<dbReference type="EMBL" id="JAVDWU010000015">
    <property type="protein sequence ID" value="MDR7152865.1"/>
    <property type="molecule type" value="Genomic_DNA"/>
</dbReference>
<evidence type="ECO:0000313" key="3">
    <source>
        <dbReference type="EMBL" id="MDR7152865.1"/>
    </source>
</evidence>
<evidence type="ECO:0000256" key="1">
    <source>
        <dbReference type="SAM" id="MobiDB-lite"/>
    </source>
</evidence>
<evidence type="ECO:0000256" key="2">
    <source>
        <dbReference type="SAM" id="SignalP"/>
    </source>
</evidence>
<name>A0ABU1WU69_9BURK</name>
<evidence type="ECO:0000313" key="4">
    <source>
        <dbReference type="Proteomes" id="UP001265700"/>
    </source>
</evidence>